<dbReference type="Gramene" id="HORVU.MOREX.r2.4HG0342900.1">
    <property type="protein sequence ID" value="HORVU.MOREX.r2.4HG0342900.1.CDS.1"/>
    <property type="gene ID" value="HORVU.MOREX.r2.4HG0342900"/>
</dbReference>
<reference evidence="2" key="1">
    <citation type="journal article" date="2012" name="Nature">
        <title>A physical, genetic and functional sequence assembly of the barley genome.</title>
        <authorList>
            <consortium name="The International Barley Genome Sequencing Consortium"/>
            <person name="Mayer K.F."/>
            <person name="Waugh R."/>
            <person name="Brown J.W."/>
            <person name="Schulman A."/>
            <person name="Langridge P."/>
            <person name="Platzer M."/>
            <person name="Fincher G.B."/>
            <person name="Muehlbauer G.J."/>
            <person name="Sato K."/>
            <person name="Close T.J."/>
            <person name="Wise R.P."/>
            <person name="Stein N."/>
        </authorList>
    </citation>
    <scope>NUCLEOTIDE SEQUENCE [LARGE SCALE GENOMIC DNA]</scope>
    <source>
        <strain evidence="2">cv. Morex</strain>
    </source>
</reference>
<name>A0A8I6X5U7_HORVV</name>
<proteinExistence type="predicted"/>
<reference evidence="1" key="2">
    <citation type="submission" date="2020-10" db="EMBL/GenBank/DDBJ databases">
        <authorList>
            <person name="Scholz U."/>
            <person name="Mascher M."/>
            <person name="Fiebig A."/>
        </authorList>
    </citation>
    <scope>NUCLEOTIDE SEQUENCE [LARGE SCALE GENOMIC DNA]</scope>
    <source>
        <strain evidence="1">cv. Morex</strain>
    </source>
</reference>
<reference evidence="1" key="3">
    <citation type="submission" date="2022-01" db="UniProtKB">
        <authorList>
            <consortium name="EnsemblPlants"/>
        </authorList>
    </citation>
    <scope>IDENTIFICATION</scope>
    <source>
        <strain evidence="1">subsp. vulgare</strain>
    </source>
</reference>
<dbReference type="AlphaFoldDB" id="A0A8I6X5U7"/>
<accession>A0A8I6X5U7</accession>
<organism evidence="1 2">
    <name type="scientific">Hordeum vulgare subsp. vulgare</name>
    <name type="common">Domesticated barley</name>
    <dbReference type="NCBI Taxonomy" id="112509"/>
    <lineage>
        <taxon>Eukaryota</taxon>
        <taxon>Viridiplantae</taxon>
        <taxon>Streptophyta</taxon>
        <taxon>Embryophyta</taxon>
        <taxon>Tracheophyta</taxon>
        <taxon>Spermatophyta</taxon>
        <taxon>Magnoliopsida</taxon>
        <taxon>Liliopsida</taxon>
        <taxon>Poales</taxon>
        <taxon>Poaceae</taxon>
        <taxon>BOP clade</taxon>
        <taxon>Pooideae</taxon>
        <taxon>Triticodae</taxon>
        <taxon>Triticeae</taxon>
        <taxon>Hordeinae</taxon>
        <taxon>Hordeum</taxon>
    </lineage>
</organism>
<evidence type="ECO:0000313" key="2">
    <source>
        <dbReference type="Proteomes" id="UP000011116"/>
    </source>
</evidence>
<dbReference type="Proteomes" id="UP000011116">
    <property type="component" value="Chromosome 4H"/>
</dbReference>
<dbReference type="EnsemblPlants" id="HORVU.MOREX.r3.4HG0411530.1">
    <property type="protein sequence ID" value="HORVU.MOREX.r3.4HG0411530.1.CDS1"/>
    <property type="gene ID" value="HORVU.MOREX.r3.4HG0411530"/>
</dbReference>
<evidence type="ECO:0000313" key="1">
    <source>
        <dbReference type="EnsemblPlants" id="HORVU.MOREX.r3.4HG0411530.1.CDS1"/>
    </source>
</evidence>
<sequence length="89" mass="10037">MCETLKNVICLNYYGPPTIEDYFDEQKLRMENARLKEELNHITGLTSKSPGLPFMHMPLGKARMFVSLLDLSIGGLSMGVHHQPLCDVT</sequence>
<dbReference type="Gramene" id="HORVU.MOREX.r3.4HG0411530.1">
    <property type="protein sequence ID" value="HORVU.MOREX.r3.4HG0411530.1.CDS1"/>
    <property type="gene ID" value="HORVU.MOREX.r3.4HG0411530"/>
</dbReference>
<protein>
    <submittedName>
        <fullName evidence="1">Uncharacterized protein</fullName>
    </submittedName>
</protein>
<keyword evidence="2" id="KW-1185">Reference proteome</keyword>
<dbReference type="SMR" id="A0A8I6X5U7"/>